<dbReference type="GO" id="GO:0051920">
    <property type="term" value="F:peroxiredoxin activity"/>
    <property type="evidence" value="ECO:0007669"/>
    <property type="project" value="InterPro"/>
</dbReference>
<dbReference type="InterPro" id="IPR004675">
    <property type="entry name" value="AhpD_core"/>
</dbReference>
<evidence type="ECO:0000259" key="1">
    <source>
        <dbReference type="Pfam" id="PF02627"/>
    </source>
</evidence>
<evidence type="ECO:0000313" key="2">
    <source>
        <dbReference type="EMBL" id="MQA38488.1"/>
    </source>
</evidence>
<dbReference type="Pfam" id="PF02627">
    <property type="entry name" value="CMD"/>
    <property type="match status" value="1"/>
</dbReference>
<dbReference type="RefSeq" id="WP_008443642.1">
    <property type="nucleotide sequence ID" value="NZ_WHUG01000003.1"/>
</dbReference>
<reference evidence="2 3" key="1">
    <citation type="submission" date="2019-10" db="EMBL/GenBank/DDBJ databases">
        <title>Two novel species isolated from a subtropical stream in China.</title>
        <authorList>
            <person name="Lu H."/>
        </authorList>
    </citation>
    <scope>NUCLEOTIDE SEQUENCE [LARGE SCALE GENOMIC DNA]</scope>
    <source>
        <strain evidence="2 3">FT29W</strain>
    </source>
</reference>
<protein>
    <submittedName>
        <fullName evidence="2">Carboxymuconolactone decarboxylase family protein</fullName>
    </submittedName>
</protein>
<comment type="caution">
    <text evidence="2">The sequence shown here is derived from an EMBL/GenBank/DDBJ whole genome shotgun (WGS) entry which is preliminary data.</text>
</comment>
<proteinExistence type="predicted"/>
<name>A0A6A7N0S2_9BURK</name>
<sequence>MSKRLEVFKHAPEAYKGFAAVKSYVQTCDLPSELVELVYLRVSQINGCAYCIDMHTRDLLNQGVKIDKVALVPVWEEAAALFSEKERAALAWAESVTRVAQTNVPDSDYQKAIAVFSEKELADLTVAVSLMNAFNRFGVSMRMAPAALAY</sequence>
<dbReference type="Gene3D" id="1.20.1290.10">
    <property type="entry name" value="AhpD-like"/>
    <property type="match status" value="1"/>
</dbReference>
<dbReference type="SUPFAM" id="SSF69118">
    <property type="entry name" value="AhpD-like"/>
    <property type="match status" value="1"/>
</dbReference>
<dbReference type="EMBL" id="WHUG01000003">
    <property type="protein sequence ID" value="MQA38488.1"/>
    <property type="molecule type" value="Genomic_DNA"/>
</dbReference>
<dbReference type="InterPro" id="IPR003779">
    <property type="entry name" value="CMD-like"/>
</dbReference>
<accession>A0A6A7N0S2</accession>
<dbReference type="PANTHER" id="PTHR34846">
    <property type="entry name" value="4-CARBOXYMUCONOLACTONE DECARBOXYLASE FAMILY PROTEIN (AFU_ORTHOLOGUE AFUA_6G11590)"/>
    <property type="match status" value="1"/>
</dbReference>
<feature type="domain" description="Carboxymuconolactone decarboxylase-like" evidence="1">
    <location>
        <begin position="12"/>
        <end position="94"/>
    </location>
</feature>
<dbReference type="Proteomes" id="UP000440498">
    <property type="component" value="Unassembled WGS sequence"/>
</dbReference>
<gene>
    <name evidence="2" type="ORF">GEV02_10030</name>
</gene>
<dbReference type="PANTHER" id="PTHR34846:SF10">
    <property type="entry name" value="CYTOPLASMIC PROTEIN"/>
    <property type="match status" value="1"/>
</dbReference>
<evidence type="ECO:0000313" key="3">
    <source>
        <dbReference type="Proteomes" id="UP000440498"/>
    </source>
</evidence>
<dbReference type="InterPro" id="IPR029032">
    <property type="entry name" value="AhpD-like"/>
</dbReference>
<dbReference type="NCBIfam" id="TIGR00778">
    <property type="entry name" value="ahpD_dom"/>
    <property type="match status" value="1"/>
</dbReference>
<dbReference type="AlphaFoldDB" id="A0A6A7N0S2"/>
<organism evidence="2 3">
    <name type="scientific">Rugamonas aquatica</name>
    <dbReference type="NCBI Taxonomy" id="2743357"/>
    <lineage>
        <taxon>Bacteria</taxon>
        <taxon>Pseudomonadati</taxon>
        <taxon>Pseudomonadota</taxon>
        <taxon>Betaproteobacteria</taxon>
        <taxon>Burkholderiales</taxon>
        <taxon>Oxalobacteraceae</taxon>
        <taxon>Telluria group</taxon>
        <taxon>Rugamonas</taxon>
    </lineage>
</organism>
<keyword evidence="3" id="KW-1185">Reference proteome</keyword>